<comment type="caution">
    <text evidence="2">The sequence shown here is derived from an EMBL/GenBank/DDBJ whole genome shotgun (WGS) entry which is preliminary data.</text>
</comment>
<name>A0ABV2WUS2_9NOCA</name>
<dbReference type="RefSeq" id="WP_356957628.1">
    <property type="nucleotide sequence ID" value="NZ_JBEYBD010000010.1"/>
</dbReference>
<evidence type="ECO:0008006" key="4">
    <source>
        <dbReference type="Google" id="ProtNLM"/>
    </source>
</evidence>
<protein>
    <recommendedName>
        <fullName evidence="4">Ricin B lectin domain-containing protein</fullName>
    </recommendedName>
</protein>
<evidence type="ECO:0000313" key="3">
    <source>
        <dbReference type="Proteomes" id="UP001550628"/>
    </source>
</evidence>
<sequence>MNTRRVRGGPLSLVALIAGLLVVTHSAATPDIELTGGEPRKRSPVPMIANGFPGGRFALRNEEARLCLTSEPGRYYEYDGTWQQREYTRRSDRASVTTAPGLEMRGCDGSVRQGWIFDSSGANTYSGAHNQLVNVVAEDSRGYFALAYGSTPFRGGTDARLVDSTSTLAVKWQIEDGYLFEQGYPKSVLTYLPDTGALKMTPRGGPYQRWRLQATP</sequence>
<dbReference type="EMBL" id="JBEYBF010000016">
    <property type="protein sequence ID" value="MEU1954631.1"/>
    <property type="molecule type" value="Genomic_DNA"/>
</dbReference>
<feature type="signal peptide" evidence="1">
    <location>
        <begin position="1"/>
        <end position="27"/>
    </location>
</feature>
<evidence type="ECO:0000256" key="1">
    <source>
        <dbReference type="SAM" id="SignalP"/>
    </source>
</evidence>
<organism evidence="2 3">
    <name type="scientific">Nocardia rhamnosiphila</name>
    <dbReference type="NCBI Taxonomy" id="426716"/>
    <lineage>
        <taxon>Bacteria</taxon>
        <taxon>Bacillati</taxon>
        <taxon>Actinomycetota</taxon>
        <taxon>Actinomycetes</taxon>
        <taxon>Mycobacteriales</taxon>
        <taxon>Nocardiaceae</taxon>
        <taxon>Nocardia</taxon>
    </lineage>
</organism>
<feature type="chain" id="PRO_5046908129" description="Ricin B lectin domain-containing protein" evidence="1">
    <location>
        <begin position="28"/>
        <end position="216"/>
    </location>
</feature>
<proteinExistence type="predicted"/>
<dbReference type="Proteomes" id="UP001550628">
    <property type="component" value="Unassembled WGS sequence"/>
</dbReference>
<gene>
    <name evidence="2" type="ORF">ABZ510_22525</name>
</gene>
<keyword evidence="1" id="KW-0732">Signal</keyword>
<evidence type="ECO:0000313" key="2">
    <source>
        <dbReference type="EMBL" id="MEU1954631.1"/>
    </source>
</evidence>
<reference evidence="2 3" key="1">
    <citation type="submission" date="2024-06" db="EMBL/GenBank/DDBJ databases">
        <title>The Natural Products Discovery Center: Release of the First 8490 Sequenced Strains for Exploring Actinobacteria Biosynthetic Diversity.</title>
        <authorList>
            <person name="Kalkreuter E."/>
            <person name="Kautsar S.A."/>
            <person name="Yang D."/>
            <person name="Bader C.D."/>
            <person name="Teijaro C.N."/>
            <person name="Fluegel L."/>
            <person name="Davis C.M."/>
            <person name="Simpson J.R."/>
            <person name="Lauterbach L."/>
            <person name="Steele A.D."/>
            <person name="Gui C."/>
            <person name="Meng S."/>
            <person name="Li G."/>
            <person name="Viehrig K."/>
            <person name="Ye F."/>
            <person name="Su P."/>
            <person name="Kiefer A.F."/>
            <person name="Nichols A."/>
            <person name="Cepeda A.J."/>
            <person name="Yan W."/>
            <person name="Fan B."/>
            <person name="Jiang Y."/>
            <person name="Adhikari A."/>
            <person name="Zheng C.-J."/>
            <person name="Schuster L."/>
            <person name="Cowan T.M."/>
            <person name="Smanski M.J."/>
            <person name="Chevrette M.G."/>
            <person name="De Carvalho L.P.S."/>
            <person name="Shen B."/>
        </authorList>
    </citation>
    <scope>NUCLEOTIDE SEQUENCE [LARGE SCALE GENOMIC DNA]</scope>
    <source>
        <strain evidence="2 3">NPDC019708</strain>
    </source>
</reference>
<accession>A0ABV2WUS2</accession>
<keyword evidence="3" id="KW-1185">Reference proteome</keyword>